<sequence length="175" mass="18942">MATYKIDAAHSDITFKVKHLMISTVTGSFGKFDATLVADNDDFTDAKISFEADVDSINTNNEQRDGHLKSEDFFAAGQYPKITFVSTNVVKKGDGDYAVTGDFTVRGVTKSITLDVEHAGTVVDPYGQTKAGFEATGKINRKDFGLNWSAVTEAGGIVVSDEVKLHLNVQLIKQA</sequence>
<dbReference type="InterPro" id="IPR007372">
    <property type="entry name" value="Lipid/polyisoprenoid-bd_YceI"/>
</dbReference>
<reference evidence="3" key="1">
    <citation type="submission" date="2017-01" db="EMBL/GenBank/DDBJ databases">
        <authorList>
            <person name="Varghese N."/>
            <person name="Submissions S."/>
        </authorList>
    </citation>
    <scope>NUCLEOTIDE SEQUENCE [LARGE SCALE GENOMIC DNA]</scope>
    <source>
        <strain evidence="3">DSM 21054</strain>
    </source>
</reference>
<dbReference type="KEGG" id="fln:FLA_5423"/>
<name>A0A173MNY5_9BACT</name>
<dbReference type="AlphaFoldDB" id="A0A173MNY5"/>
<dbReference type="RefSeq" id="WP_076375891.1">
    <property type="nucleotide sequence ID" value="NZ_AP017422.1"/>
</dbReference>
<accession>A0A173MNY5</accession>
<proteinExistence type="predicted"/>
<dbReference type="EMBL" id="FTOR01000001">
    <property type="protein sequence ID" value="SIS72021.1"/>
    <property type="molecule type" value="Genomic_DNA"/>
</dbReference>
<organism evidence="2 3">
    <name type="scientific">Filimonas lacunae</name>
    <dbReference type="NCBI Taxonomy" id="477680"/>
    <lineage>
        <taxon>Bacteria</taxon>
        <taxon>Pseudomonadati</taxon>
        <taxon>Bacteroidota</taxon>
        <taxon>Chitinophagia</taxon>
        <taxon>Chitinophagales</taxon>
        <taxon>Chitinophagaceae</taxon>
        <taxon>Filimonas</taxon>
    </lineage>
</organism>
<feature type="domain" description="Lipid/polyisoprenoid-binding YceI-like" evidence="1">
    <location>
        <begin position="3"/>
        <end position="172"/>
    </location>
</feature>
<dbReference type="Gene3D" id="2.40.128.110">
    <property type="entry name" value="Lipid/polyisoprenoid-binding, YceI-like"/>
    <property type="match status" value="1"/>
</dbReference>
<dbReference type="SUPFAM" id="SSF101874">
    <property type="entry name" value="YceI-like"/>
    <property type="match status" value="1"/>
</dbReference>
<dbReference type="PANTHER" id="PTHR34406:SF1">
    <property type="entry name" value="PROTEIN YCEI"/>
    <property type="match status" value="1"/>
</dbReference>
<dbReference type="Proteomes" id="UP000186917">
    <property type="component" value="Unassembled WGS sequence"/>
</dbReference>
<evidence type="ECO:0000313" key="3">
    <source>
        <dbReference type="Proteomes" id="UP000186917"/>
    </source>
</evidence>
<dbReference type="SMART" id="SM00867">
    <property type="entry name" value="YceI"/>
    <property type="match status" value="1"/>
</dbReference>
<dbReference type="STRING" id="477680.SAMN05421788_101813"/>
<keyword evidence="3" id="KW-1185">Reference proteome</keyword>
<evidence type="ECO:0000313" key="2">
    <source>
        <dbReference type="EMBL" id="SIS72021.1"/>
    </source>
</evidence>
<dbReference type="Pfam" id="PF04264">
    <property type="entry name" value="YceI"/>
    <property type="match status" value="1"/>
</dbReference>
<dbReference type="OrthoDB" id="9811006at2"/>
<protein>
    <submittedName>
        <fullName evidence="2">Polyisoprenoid-binding protein YceI</fullName>
    </submittedName>
</protein>
<dbReference type="InterPro" id="IPR036761">
    <property type="entry name" value="TTHA0802/YceI-like_sf"/>
</dbReference>
<evidence type="ECO:0000259" key="1">
    <source>
        <dbReference type="SMART" id="SM00867"/>
    </source>
</evidence>
<dbReference type="PANTHER" id="PTHR34406">
    <property type="entry name" value="PROTEIN YCEI"/>
    <property type="match status" value="1"/>
</dbReference>
<gene>
    <name evidence="2" type="ORF">SAMN05421788_101813</name>
</gene>